<dbReference type="EMBL" id="LMVM01000023">
    <property type="protein sequence ID" value="PAV04211.1"/>
    <property type="molecule type" value="Genomic_DNA"/>
</dbReference>
<proteinExistence type="predicted"/>
<dbReference type="SUPFAM" id="SSF47384">
    <property type="entry name" value="Homodimeric domain of signal transducing histidine kinase"/>
    <property type="match status" value="1"/>
</dbReference>
<dbReference type="SMART" id="SM00388">
    <property type="entry name" value="HisKA"/>
    <property type="match status" value="1"/>
</dbReference>
<dbReference type="RefSeq" id="WP_179288746.1">
    <property type="nucleotide sequence ID" value="NZ_LMVM01000023.1"/>
</dbReference>
<protein>
    <recommendedName>
        <fullName evidence="2">histidine kinase</fullName>
        <ecNumber evidence="2">2.7.13.3</ecNumber>
    </recommendedName>
</protein>
<evidence type="ECO:0000259" key="8">
    <source>
        <dbReference type="PROSITE" id="PS50112"/>
    </source>
</evidence>
<dbReference type="InterPro" id="IPR036097">
    <property type="entry name" value="HisK_dim/P_sf"/>
</dbReference>
<dbReference type="InterPro" id="IPR000014">
    <property type="entry name" value="PAS"/>
</dbReference>
<dbReference type="CDD" id="cd16921">
    <property type="entry name" value="HATPase_FilI-like"/>
    <property type="match status" value="1"/>
</dbReference>
<dbReference type="InterPro" id="IPR036890">
    <property type="entry name" value="HATPase_C_sf"/>
</dbReference>
<evidence type="ECO:0000313" key="10">
    <source>
        <dbReference type="EMBL" id="PAV04211.1"/>
    </source>
</evidence>
<feature type="domain" description="PAS" evidence="8">
    <location>
        <begin position="279"/>
        <end position="331"/>
    </location>
</feature>
<evidence type="ECO:0000313" key="11">
    <source>
        <dbReference type="Proteomes" id="UP000217784"/>
    </source>
</evidence>
<evidence type="ECO:0000256" key="2">
    <source>
        <dbReference type="ARBA" id="ARBA00012438"/>
    </source>
</evidence>
<evidence type="ECO:0000256" key="5">
    <source>
        <dbReference type="ARBA" id="ARBA00022777"/>
    </source>
</evidence>
<dbReference type="InterPro" id="IPR003594">
    <property type="entry name" value="HATPase_dom"/>
</dbReference>
<name>A0A2A2H466_METBR</name>
<dbReference type="EC" id="2.7.13.3" evidence="2"/>
<dbReference type="PANTHER" id="PTHR43304">
    <property type="entry name" value="PHYTOCHROME-LIKE PROTEIN CPH1"/>
    <property type="match status" value="1"/>
</dbReference>
<evidence type="ECO:0000259" key="9">
    <source>
        <dbReference type="PROSITE" id="PS50113"/>
    </source>
</evidence>
<dbReference type="Pfam" id="PF02518">
    <property type="entry name" value="HATPase_c"/>
    <property type="match status" value="1"/>
</dbReference>
<keyword evidence="5" id="KW-0418">Kinase</keyword>
<dbReference type="FunFam" id="3.30.565.10:FF:000006">
    <property type="entry name" value="Sensor histidine kinase WalK"/>
    <property type="match status" value="1"/>
</dbReference>
<accession>A0A2A2H466</accession>
<dbReference type="Gene3D" id="2.10.70.100">
    <property type="match status" value="1"/>
</dbReference>
<reference evidence="10 11" key="1">
    <citation type="journal article" date="2017" name="BMC Genomics">
        <title>Genomic analysis of methanogenic archaea reveals a shift towards energy conservation.</title>
        <authorList>
            <person name="Gilmore S.P."/>
            <person name="Henske J.K."/>
            <person name="Sexton J.A."/>
            <person name="Solomon K.V."/>
            <person name="Seppala S."/>
            <person name="Yoo J.I."/>
            <person name="Huyett L.M."/>
            <person name="Pressman A."/>
            <person name="Cogan J.Z."/>
            <person name="Kivenson V."/>
            <person name="Peng X."/>
            <person name="Tan Y."/>
            <person name="Valentine D.L."/>
            <person name="O'Malley M.A."/>
        </authorList>
    </citation>
    <scope>NUCLEOTIDE SEQUENCE [LARGE SCALE GENOMIC DNA]</scope>
    <source>
        <strain evidence="10 11">M.o.H.</strain>
    </source>
</reference>
<dbReference type="InterPro" id="IPR004358">
    <property type="entry name" value="Sig_transdc_His_kin-like_C"/>
</dbReference>
<dbReference type="InterPro" id="IPR000700">
    <property type="entry name" value="PAS-assoc_C"/>
</dbReference>
<evidence type="ECO:0000256" key="1">
    <source>
        <dbReference type="ARBA" id="ARBA00000085"/>
    </source>
</evidence>
<dbReference type="CDD" id="cd00082">
    <property type="entry name" value="HisKA"/>
    <property type="match status" value="1"/>
</dbReference>
<dbReference type="Gene3D" id="1.10.287.130">
    <property type="match status" value="1"/>
</dbReference>
<evidence type="ECO:0000256" key="6">
    <source>
        <dbReference type="SAM" id="Coils"/>
    </source>
</evidence>
<comment type="caution">
    <text evidence="10">The sequence shown here is derived from an EMBL/GenBank/DDBJ whole genome shotgun (WGS) entry which is preliminary data.</text>
</comment>
<organism evidence="10 11">
    <name type="scientific">Methanobacterium bryantii</name>
    <dbReference type="NCBI Taxonomy" id="2161"/>
    <lineage>
        <taxon>Archaea</taxon>
        <taxon>Methanobacteriati</taxon>
        <taxon>Methanobacteriota</taxon>
        <taxon>Methanomada group</taxon>
        <taxon>Methanobacteria</taxon>
        <taxon>Methanobacteriales</taxon>
        <taxon>Methanobacteriaceae</taxon>
        <taxon>Methanobacterium</taxon>
    </lineage>
</organism>
<dbReference type="SMART" id="SM00387">
    <property type="entry name" value="HATPase_c"/>
    <property type="match status" value="1"/>
</dbReference>
<dbReference type="AlphaFoldDB" id="A0A2A2H466"/>
<dbReference type="PANTHER" id="PTHR43304:SF1">
    <property type="entry name" value="PAC DOMAIN-CONTAINING PROTEIN"/>
    <property type="match status" value="1"/>
</dbReference>
<dbReference type="Pfam" id="PF13426">
    <property type="entry name" value="PAS_9"/>
    <property type="match status" value="1"/>
</dbReference>
<dbReference type="InterPro" id="IPR052162">
    <property type="entry name" value="Sensor_kinase/Photoreceptor"/>
</dbReference>
<dbReference type="SMART" id="SM00091">
    <property type="entry name" value="PAS"/>
    <property type="match status" value="2"/>
</dbReference>
<evidence type="ECO:0000256" key="3">
    <source>
        <dbReference type="ARBA" id="ARBA00022553"/>
    </source>
</evidence>
<dbReference type="Gene3D" id="3.30.450.20">
    <property type="entry name" value="PAS domain"/>
    <property type="match status" value="3"/>
</dbReference>
<dbReference type="PROSITE" id="PS50113">
    <property type="entry name" value="PAC"/>
    <property type="match status" value="2"/>
</dbReference>
<feature type="coiled-coil region" evidence="6">
    <location>
        <begin position="388"/>
        <end position="447"/>
    </location>
</feature>
<gene>
    <name evidence="10" type="ORF">ASJ80_05000</name>
</gene>
<feature type="domain" description="PAC" evidence="9">
    <location>
        <begin position="334"/>
        <end position="386"/>
    </location>
</feature>
<dbReference type="Pfam" id="PF08447">
    <property type="entry name" value="PAS_3"/>
    <property type="match status" value="1"/>
</dbReference>
<keyword evidence="4" id="KW-0808">Transferase</keyword>
<dbReference type="Proteomes" id="UP000217784">
    <property type="component" value="Unassembled WGS sequence"/>
</dbReference>
<dbReference type="SMART" id="SM00086">
    <property type="entry name" value="PAC"/>
    <property type="match status" value="2"/>
</dbReference>
<keyword evidence="11" id="KW-1185">Reference proteome</keyword>
<dbReference type="GO" id="GO:0000155">
    <property type="term" value="F:phosphorelay sensor kinase activity"/>
    <property type="evidence" value="ECO:0007669"/>
    <property type="project" value="InterPro"/>
</dbReference>
<dbReference type="InterPro" id="IPR005467">
    <property type="entry name" value="His_kinase_dom"/>
</dbReference>
<feature type="domain" description="Histidine kinase" evidence="7">
    <location>
        <begin position="450"/>
        <end position="665"/>
    </location>
</feature>
<dbReference type="PRINTS" id="PR00344">
    <property type="entry name" value="BCTRLSENSOR"/>
</dbReference>
<comment type="catalytic activity">
    <reaction evidence="1">
        <text>ATP + protein L-histidine = ADP + protein N-phospho-L-histidine.</text>
        <dbReference type="EC" id="2.7.13.3"/>
    </reaction>
</comment>
<feature type="domain" description="PAS" evidence="8">
    <location>
        <begin position="139"/>
        <end position="178"/>
    </location>
</feature>
<dbReference type="InterPro" id="IPR013655">
    <property type="entry name" value="PAS_fold_3"/>
</dbReference>
<dbReference type="Pfam" id="PF00512">
    <property type="entry name" value="HisKA"/>
    <property type="match status" value="1"/>
</dbReference>
<dbReference type="OrthoDB" id="135748at2157"/>
<dbReference type="PROSITE" id="PS50109">
    <property type="entry name" value="HIS_KIN"/>
    <property type="match status" value="1"/>
</dbReference>
<dbReference type="InterPro" id="IPR001610">
    <property type="entry name" value="PAC"/>
</dbReference>
<dbReference type="CDD" id="cd00130">
    <property type="entry name" value="PAS"/>
    <property type="match status" value="2"/>
</dbReference>
<keyword evidence="6" id="KW-0175">Coiled coil</keyword>
<evidence type="ECO:0000256" key="4">
    <source>
        <dbReference type="ARBA" id="ARBA00022679"/>
    </source>
</evidence>
<dbReference type="NCBIfam" id="TIGR00229">
    <property type="entry name" value="sensory_box"/>
    <property type="match status" value="2"/>
</dbReference>
<sequence length="665" mass="77273">MELKSLFSLNETDYLTIFENTQEEIHIHELVHDRDNKVIDFAFKYINPASTLNSTASKEKIIGKRASEIYKSPRAIADYVKAANEIIRTQKSKKFETYFESLNKHFAVSAFFLNGLFVTVGRDISEQKEAENQIMIQAEILSEVRDAVIAVDDANHITYWNKGAEDLYGFKSEEILGKIFSDVVNYRWLNVEDRKNAHQRLKTIGKWHGENLSTKKNGEEIYVESSIHAFKDDKGNYIGTISVIHDLTEPVHIKQALEKNYNRLQEAQRIGHIGNWEWDIPSNVITLSEGMYQIYGINSSNLVKYDTILNMILPEDQDIVNYNLEKALRERKPFKYEIKIRRQDGNIRIISCRGEVVTDFAGHPLNIICVEQDITERKEIEYALGEAKNELETKVKRRTKELKEANERLQRELEERKITENKLKKSQKNLKSLIEELKRSNEELQQFAYVSSHDLQEPLRTITSFTQLIERRYKDKLDSDADEFIEYIVDAAKRMQTLINDLLNYSRVATRGKDFELTNTEEILENTKFNLYASIKENSAQITHENLPKIMADKRQMIQLFQNLIGNAIKFKKPDEPPKIHIKARKDKNRNEHVFSVHDNGIGMDPQYAERIFIIFQRLHTQDEYEGTGIGLAVSKRIVERHGGHIWVESEPGAGSTFYFTLPKS</sequence>
<dbReference type="PROSITE" id="PS50112">
    <property type="entry name" value="PAS"/>
    <property type="match status" value="2"/>
</dbReference>
<dbReference type="SUPFAM" id="SSF55785">
    <property type="entry name" value="PYP-like sensor domain (PAS domain)"/>
    <property type="match status" value="2"/>
</dbReference>
<dbReference type="InterPro" id="IPR003661">
    <property type="entry name" value="HisK_dim/P_dom"/>
</dbReference>
<dbReference type="InterPro" id="IPR035965">
    <property type="entry name" value="PAS-like_dom_sf"/>
</dbReference>
<feature type="domain" description="PAC" evidence="9">
    <location>
        <begin position="207"/>
        <end position="259"/>
    </location>
</feature>
<dbReference type="Gene3D" id="3.30.565.10">
    <property type="entry name" value="Histidine kinase-like ATPase, C-terminal domain"/>
    <property type="match status" value="1"/>
</dbReference>
<keyword evidence="3" id="KW-0597">Phosphoprotein</keyword>
<dbReference type="SUPFAM" id="SSF55874">
    <property type="entry name" value="ATPase domain of HSP90 chaperone/DNA topoisomerase II/histidine kinase"/>
    <property type="match status" value="1"/>
</dbReference>
<evidence type="ECO:0000259" key="7">
    <source>
        <dbReference type="PROSITE" id="PS50109"/>
    </source>
</evidence>